<proteinExistence type="predicted"/>
<dbReference type="InterPro" id="IPR012902">
    <property type="entry name" value="N_methyl_site"/>
</dbReference>
<keyword evidence="1" id="KW-0472">Membrane</keyword>
<accession>A0A554LF77</accession>
<evidence type="ECO:0008006" key="4">
    <source>
        <dbReference type="Google" id="ProtNLM"/>
    </source>
</evidence>
<sequence length="162" mass="17500">MRNKGFTLLELVTVIAIISILVATGVPAFANYQRHNSIRIAAQDIKSFLIEARTLSLNPRPEDKGSKYYFAEIGSSTISLGVGDGSGDLAIKEIKFGNDVKVDQGQDTYSYNIPSGEGTFGEGKIVLNLRDPRGGEDIYWQTIAIDGIGGDVKVTEGVTNEE</sequence>
<reference evidence="2 3" key="1">
    <citation type="submission" date="2017-07" db="EMBL/GenBank/DDBJ databases">
        <title>Mechanisms for carbon and nitrogen cycling indicate functional differentiation within the Candidate Phyla Radiation.</title>
        <authorList>
            <person name="Danczak R.E."/>
            <person name="Johnston M.D."/>
            <person name="Kenah C."/>
            <person name="Slattery M."/>
            <person name="Wrighton K.C."/>
            <person name="Wilkins M.J."/>
        </authorList>
    </citation>
    <scope>NUCLEOTIDE SEQUENCE [LARGE SCALE GENOMIC DNA]</scope>
    <source>
        <strain evidence="2">Licking1014_96</strain>
    </source>
</reference>
<organism evidence="2 3">
    <name type="scientific">Candidatus Berkelbacteria bacterium Licking1014_96</name>
    <dbReference type="NCBI Taxonomy" id="2017149"/>
    <lineage>
        <taxon>Bacteria</taxon>
        <taxon>Candidatus Berkelbacteria</taxon>
    </lineage>
</organism>
<feature type="transmembrane region" description="Helical" evidence="1">
    <location>
        <begin position="6"/>
        <end position="30"/>
    </location>
</feature>
<dbReference type="InterPro" id="IPR045584">
    <property type="entry name" value="Pilin-like"/>
</dbReference>
<gene>
    <name evidence="2" type="ORF">CEN92_242</name>
</gene>
<evidence type="ECO:0000256" key="1">
    <source>
        <dbReference type="SAM" id="Phobius"/>
    </source>
</evidence>
<evidence type="ECO:0000313" key="3">
    <source>
        <dbReference type="Proteomes" id="UP000318296"/>
    </source>
</evidence>
<dbReference type="EMBL" id="VMGH01000034">
    <property type="protein sequence ID" value="TSC91488.1"/>
    <property type="molecule type" value="Genomic_DNA"/>
</dbReference>
<dbReference type="Pfam" id="PF07963">
    <property type="entry name" value="N_methyl"/>
    <property type="match status" value="1"/>
</dbReference>
<evidence type="ECO:0000313" key="2">
    <source>
        <dbReference type="EMBL" id="TSC91488.1"/>
    </source>
</evidence>
<name>A0A554LF77_9BACT</name>
<dbReference type="NCBIfam" id="TIGR02532">
    <property type="entry name" value="IV_pilin_GFxxxE"/>
    <property type="match status" value="1"/>
</dbReference>
<dbReference type="AlphaFoldDB" id="A0A554LF77"/>
<keyword evidence="1" id="KW-1133">Transmembrane helix</keyword>
<dbReference type="Proteomes" id="UP000318296">
    <property type="component" value="Unassembled WGS sequence"/>
</dbReference>
<dbReference type="Gene3D" id="3.30.700.10">
    <property type="entry name" value="Glycoprotein, Type 4 Pilin"/>
    <property type="match status" value="1"/>
</dbReference>
<protein>
    <recommendedName>
        <fullName evidence="4">Prepilin-type N-terminal cleavage/methylation domain-containing protein</fullName>
    </recommendedName>
</protein>
<comment type="caution">
    <text evidence="2">The sequence shown here is derived from an EMBL/GenBank/DDBJ whole genome shotgun (WGS) entry which is preliminary data.</text>
</comment>
<keyword evidence="1" id="KW-0812">Transmembrane</keyword>
<dbReference type="PROSITE" id="PS00409">
    <property type="entry name" value="PROKAR_NTER_METHYL"/>
    <property type="match status" value="1"/>
</dbReference>
<dbReference type="SUPFAM" id="SSF54523">
    <property type="entry name" value="Pili subunits"/>
    <property type="match status" value="1"/>
</dbReference>